<comment type="caution">
    <text evidence="1">The sequence shown here is derived from an EMBL/GenBank/DDBJ whole genome shotgun (WGS) entry which is preliminary data.</text>
</comment>
<dbReference type="GeneID" id="38776288"/>
<dbReference type="Proteomes" id="UP000287166">
    <property type="component" value="Unassembled WGS sequence"/>
</dbReference>
<protein>
    <submittedName>
        <fullName evidence="1">Uncharacterized protein</fullName>
    </submittedName>
</protein>
<reference evidence="1 2" key="1">
    <citation type="journal article" date="2018" name="Sci. Rep.">
        <title>Genome sequence of the cauliflower mushroom Sparassis crispa (Hanabiratake) and its association with beneficial usage.</title>
        <authorList>
            <person name="Kiyama R."/>
            <person name="Furutani Y."/>
            <person name="Kawaguchi K."/>
            <person name="Nakanishi T."/>
        </authorList>
    </citation>
    <scope>NUCLEOTIDE SEQUENCE [LARGE SCALE GENOMIC DNA]</scope>
</reference>
<dbReference type="InParanoid" id="A0A401GB47"/>
<evidence type="ECO:0000313" key="2">
    <source>
        <dbReference type="Proteomes" id="UP000287166"/>
    </source>
</evidence>
<name>A0A401GB47_9APHY</name>
<keyword evidence="2" id="KW-1185">Reference proteome</keyword>
<proteinExistence type="predicted"/>
<gene>
    <name evidence="1" type="ORF">SCP_0205690</name>
</gene>
<dbReference type="RefSeq" id="XP_027610284.1">
    <property type="nucleotide sequence ID" value="XM_027754483.1"/>
</dbReference>
<dbReference type="EMBL" id="BFAD01000002">
    <property type="protein sequence ID" value="GBE79371.1"/>
    <property type="molecule type" value="Genomic_DNA"/>
</dbReference>
<evidence type="ECO:0000313" key="1">
    <source>
        <dbReference type="EMBL" id="GBE79371.1"/>
    </source>
</evidence>
<accession>A0A401GB47</accession>
<sequence>MSSTQEKLTRLTGLEQYGKASSAKVEPKMTCYCLSGWYMRSEQLIPAGTSMFGRARGDLHKQARVLRRRTSKHTDDAYHLIFNADSDDINAPFEITPRVLKIQFPPLPSQD</sequence>
<dbReference type="AlphaFoldDB" id="A0A401GB47"/>
<organism evidence="1 2">
    <name type="scientific">Sparassis crispa</name>
    <dbReference type="NCBI Taxonomy" id="139825"/>
    <lineage>
        <taxon>Eukaryota</taxon>
        <taxon>Fungi</taxon>
        <taxon>Dikarya</taxon>
        <taxon>Basidiomycota</taxon>
        <taxon>Agaricomycotina</taxon>
        <taxon>Agaricomycetes</taxon>
        <taxon>Polyporales</taxon>
        <taxon>Sparassidaceae</taxon>
        <taxon>Sparassis</taxon>
    </lineage>
</organism>